<dbReference type="Pfam" id="PF01709">
    <property type="entry name" value="Transcrip_reg"/>
    <property type="match status" value="1"/>
</dbReference>
<dbReference type="PANTHER" id="PTHR12532">
    <property type="entry name" value="TRANSLATIONAL ACTIVATOR OF CYTOCHROME C OXIDASE 1"/>
    <property type="match status" value="1"/>
</dbReference>
<comment type="similarity">
    <text evidence="1 6">Belongs to the TACO1 family.</text>
</comment>
<comment type="subcellular location">
    <subcellularLocation>
        <location evidence="6">Cytoplasm</location>
    </subcellularLocation>
</comment>
<dbReference type="InterPro" id="IPR017856">
    <property type="entry name" value="Integrase-like_N"/>
</dbReference>
<dbReference type="InterPro" id="IPR026564">
    <property type="entry name" value="Transcrip_reg_TACO1-like_dom3"/>
</dbReference>
<evidence type="ECO:0000256" key="4">
    <source>
        <dbReference type="ARBA" id="ARBA00023125"/>
    </source>
</evidence>
<dbReference type="Pfam" id="PF20772">
    <property type="entry name" value="TACO1_YebC_N"/>
    <property type="match status" value="1"/>
</dbReference>
<proteinExistence type="inferred from homology"/>
<keyword evidence="5 6" id="KW-0804">Transcription</keyword>
<gene>
    <name evidence="9" type="ORF">GY22_13380</name>
</gene>
<dbReference type="Proteomes" id="UP000030466">
    <property type="component" value="Unassembled WGS sequence"/>
</dbReference>
<dbReference type="GO" id="GO:0006355">
    <property type="term" value="P:regulation of DNA-templated transcription"/>
    <property type="evidence" value="ECO:0007669"/>
    <property type="project" value="UniProtKB-UniRule"/>
</dbReference>
<dbReference type="GO" id="GO:0005829">
    <property type="term" value="C:cytosol"/>
    <property type="evidence" value="ECO:0007669"/>
    <property type="project" value="TreeGrafter"/>
</dbReference>
<keyword evidence="2 6" id="KW-0963">Cytoplasm</keyword>
<dbReference type="InterPro" id="IPR048300">
    <property type="entry name" value="TACO1_YebC-like_2nd/3rd_dom"/>
</dbReference>
<evidence type="ECO:0000256" key="5">
    <source>
        <dbReference type="ARBA" id="ARBA00023163"/>
    </source>
</evidence>
<keyword evidence="10" id="KW-1185">Reference proteome</keyword>
<evidence type="ECO:0000259" key="7">
    <source>
        <dbReference type="Pfam" id="PF01709"/>
    </source>
</evidence>
<feature type="domain" description="TACO1/YebC-like N-terminal" evidence="8">
    <location>
        <begin position="5"/>
        <end position="75"/>
    </location>
</feature>
<sequence>MSGHSKWATTKHKKAAIDAKRAKAFAKYIKGIEVAARMGGPDTAGNPALDLAVSKAKKNSVPVANIDRAVKRGAGLTGEVVDYTEILYEARGPQGTALYIECLTDNKNRAASEVRVAVTRNGGTMADSGSVAFLFERKGVVEVTRTDGLTEDDVLMAVLDAGADEVVEQEDVFEVVSEATDLPAIRAALDEAGLEYNNDDPQFRPSMLVELDAEGARKFLRLVDAVEELDDVQNVYANADIPAEVLAQLDSED</sequence>
<dbReference type="NCBIfam" id="NF001030">
    <property type="entry name" value="PRK00110.1"/>
    <property type="match status" value="1"/>
</dbReference>
<evidence type="ECO:0000259" key="8">
    <source>
        <dbReference type="Pfam" id="PF20772"/>
    </source>
</evidence>
<dbReference type="InterPro" id="IPR029072">
    <property type="entry name" value="YebC-like"/>
</dbReference>
<dbReference type="EMBL" id="JSUH01000012">
    <property type="protein sequence ID" value="KHD96832.1"/>
    <property type="molecule type" value="Genomic_DNA"/>
</dbReference>
<dbReference type="SUPFAM" id="SSF75625">
    <property type="entry name" value="YebC-like"/>
    <property type="match status" value="1"/>
</dbReference>
<evidence type="ECO:0000256" key="2">
    <source>
        <dbReference type="ARBA" id="ARBA00022490"/>
    </source>
</evidence>
<comment type="caution">
    <text evidence="9">The sequence shown here is derived from an EMBL/GenBank/DDBJ whole genome shotgun (WGS) entry which is preliminary data.</text>
</comment>
<organism evidence="9 10">
    <name type="scientific">Kocuria rosea subsp. polaris</name>
    <dbReference type="NCBI Taxonomy" id="136273"/>
    <lineage>
        <taxon>Bacteria</taxon>
        <taxon>Bacillati</taxon>
        <taxon>Actinomycetota</taxon>
        <taxon>Actinomycetes</taxon>
        <taxon>Micrococcales</taxon>
        <taxon>Micrococcaceae</taxon>
        <taxon>Kocuria</taxon>
    </lineage>
</organism>
<dbReference type="GeneID" id="64347578"/>
<dbReference type="NCBIfam" id="NF009044">
    <property type="entry name" value="PRK12378.1"/>
    <property type="match status" value="1"/>
</dbReference>
<keyword evidence="3 6" id="KW-0805">Transcription regulation</keyword>
<keyword evidence="4 6" id="KW-0238">DNA-binding</keyword>
<dbReference type="GO" id="GO:0003677">
    <property type="term" value="F:DNA binding"/>
    <property type="evidence" value="ECO:0007669"/>
    <property type="project" value="UniProtKB-UniRule"/>
</dbReference>
<dbReference type="AlphaFoldDB" id="A0A0A6YBJ5"/>
<dbReference type="Gene3D" id="3.30.70.980">
    <property type="match status" value="2"/>
</dbReference>
<dbReference type="Gene3D" id="1.10.10.200">
    <property type="match status" value="1"/>
</dbReference>
<reference evidence="9 10" key="1">
    <citation type="journal article" date="2003" name="Int. J. Syst. Evol. Microbiol.">
        <title>Kocuria polaris sp. nov., an orange-pigmented psychrophilic bacterium isolated from an Antarctic cyanobacterial mat sample.</title>
        <authorList>
            <person name="Reddy G.S."/>
            <person name="Prakash J.S."/>
            <person name="Prabahar V."/>
            <person name="Matsumoto G.I."/>
            <person name="Stackebrandt E."/>
            <person name="Shivaji S."/>
        </authorList>
    </citation>
    <scope>NUCLEOTIDE SEQUENCE [LARGE SCALE GENOMIC DNA]</scope>
    <source>
        <strain evidence="9 10">CMS 76or</strain>
    </source>
</reference>
<dbReference type="HAMAP" id="MF_00693">
    <property type="entry name" value="Transcrip_reg_TACO1"/>
    <property type="match status" value="1"/>
</dbReference>
<name>A0A0A6YBJ5_KOCRO</name>
<protein>
    <recommendedName>
        <fullName evidence="6">Probable transcriptional regulatory protein GY22_13380</fullName>
    </recommendedName>
</protein>
<feature type="domain" description="TACO1/YebC-like second and third" evidence="7">
    <location>
        <begin position="83"/>
        <end position="239"/>
    </location>
</feature>
<evidence type="ECO:0000313" key="10">
    <source>
        <dbReference type="Proteomes" id="UP000030466"/>
    </source>
</evidence>
<dbReference type="InterPro" id="IPR002876">
    <property type="entry name" value="Transcrip_reg_TACO1-like"/>
</dbReference>
<dbReference type="NCBIfam" id="TIGR01033">
    <property type="entry name" value="YebC/PmpR family DNA-binding transcriptional regulator"/>
    <property type="match status" value="1"/>
</dbReference>
<evidence type="ECO:0000313" key="9">
    <source>
        <dbReference type="EMBL" id="KHD96832.1"/>
    </source>
</evidence>
<evidence type="ECO:0000256" key="3">
    <source>
        <dbReference type="ARBA" id="ARBA00023015"/>
    </source>
</evidence>
<dbReference type="RefSeq" id="WP_035928571.1">
    <property type="nucleotide sequence ID" value="NZ_JSUH01000012.1"/>
</dbReference>
<dbReference type="OrthoDB" id="9781053at2"/>
<dbReference type="PANTHER" id="PTHR12532:SF6">
    <property type="entry name" value="TRANSCRIPTIONAL REGULATORY PROTEIN YEBC-RELATED"/>
    <property type="match status" value="1"/>
</dbReference>
<evidence type="ECO:0000256" key="1">
    <source>
        <dbReference type="ARBA" id="ARBA00008724"/>
    </source>
</evidence>
<accession>A0A0A6YBJ5</accession>
<dbReference type="InterPro" id="IPR049083">
    <property type="entry name" value="TACO1_YebC_N"/>
</dbReference>
<dbReference type="FunFam" id="1.10.10.200:FF:000002">
    <property type="entry name" value="Probable transcriptional regulatory protein CLM62_37755"/>
    <property type="match status" value="1"/>
</dbReference>
<evidence type="ECO:0000256" key="6">
    <source>
        <dbReference type="HAMAP-Rule" id="MF_00693"/>
    </source>
</evidence>